<keyword evidence="2" id="KW-1185">Reference proteome</keyword>
<name>A0ABV2AT98_9EUKA</name>
<evidence type="ECO:0000313" key="2">
    <source>
        <dbReference type="Proteomes" id="UP001439008"/>
    </source>
</evidence>
<reference evidence="1 2" key="1">
    <citation type="journal article" date="2024" name="BMC Biol.">
        <title>Comparative genomics of Ascetosporea gives new insight into the evolutionary basis for animal parasitism in Rhizaria.</title>
        <authorList>
            <person name="Hiltunen Thoren M."/>
            <person name="Onut-Brannstrom I."/>
            <person name="Alfjorden A."/>
            <person name="Peckova H."/>
            <person name="Swords F."/>
            <person name="Hooper C."/>
            <person name="Holzer A.S."/>
            <person name="Bass D."/>
            <person name="Burki F."/>
        </authorList>
    </citation>
    <scope>NUCLEOTIDE SEQUENCE [LARGE SCALE GENOMIC DNA]</scope>
    <source>
        <strain evidence="1">20-A016</strain>
    </source>
</reference>
<dbReference type="Proteomes" id="UP001439008">
    <property type="component" value="Unassembled WGS sequence"/>
</dbReference>
<protein>
    <submittedName>
        <fullName evidence="1">Uncharacterized protein</fullName>
    </submittedName>
</protein>
<gene>
    <name evidence="1" type="ORF">MHBO_004424</name>
</gene>
<proteinExistence type="predicted"/>
<organism evidence="1 2">
    <name type="scientific">Bonamia ostreae</name>
    <dbReference type="NCBI Taxonomy" id="126728"/>
    <lineage>
        <taxon>Eukaryota</taxon>
        <taxon>Sar</taxon>
        <taxon>Rhizaria</taxon>
        <taxon>Endomyxa</taxon>
        <taxon>Ascetosporea</taxon>
        <taxon>Haplosporida</taxon>
        <taxon>Bonamia</taxon>
    </lineage>
</organism>
<evidence type="ECO:0000313" key="1">
    <source>
        <dbReference type="EMBL" id="MES1922893.1"/>
    </source>
</evidence>
<dbReference type="EMBL" id="JBDODL010003978">
    <property type="protein sequence ID" value="MES1922893.1"/>
    <property type="molecule type" value="Genomic_DNA"/>
</dbReference>
<comment type="caution">
    <text evidence="1">The sequence shown here is derived from an EMBL/GenBank/DDBJ whole genome shotgun (WGS) entry which is preliminary data.</text>
</comment>
<accession>A0ABV2AT98</accession>
<sequence>MKCLTKPKYIREICDQDTHNTRHGTYDDSDISSEEYSYSVKIVDQHHIKPTSKSPMTSIKIKNKTYKFIIDTGLSVNILNENRRIQNMYQTQEEQ</sequence>
<dbReference type="SUPFAM" id="SSF50630">
    <property type="entry name" value="Acid proteases"/>
    <property type="match status" value="1"/>
</dbReference>
<dbReference type="InterPro" id="IPR021109">
    <property type="entry name" value="Peptidase_aspartic_dom_sf"/>
</dbReference>